<dbReference type="PANTHER" id="PTHR38471:SF2">
    <property type="entry name" value="FOUR HELIX BUNDLE PROTEIN"/>
    <property type="match status" value="1"/>
</dbReference>
<evidence type="ECO:0000313" key="1">
    <source>
        <dbReference type="EMBL" id="PIU37315.1"/>
    </source>
</evidence>
<dbReference type="SUPFAM" id="SSF158446">
    <property type="entry name" value="IVS-encoded protein-like"/>
    <property type="match status" value="1"/>
</dbReference>
<dbReference type="NCBIfam" id="TIGR02436">
    <property type="entry name" value="four helix bundle protein"/>
    <property type="match status" value="1"/>
</dbReference>
<dbReference type="Gene3D" id="1.20.1440.60">
    <property type="entry name" value="23S rRNA-intervening sequence"/>
    <property type="match status" value="1"/>
</dbReference>
<evidence type="ECO:0000313" key="2">
    <source>
        <dbReference type="Proteomes" id="UP000230184"/>
    </source>
</evidence>
<dbReference type="InterPro" id="IPR012657">
    <property type="entry name" value="23S_rRNA-intervening_sequence"/>
</dbReference>
<sequence length="112" mass="12833">MKNVKNLRIYIKAIELVGKIYDLVRKNQNLSRDFSLCDQLKRASVSVPANISEGYARSKKQFKNYLEIAKGSDNEVITLLDIVELVCKINTDELQNEYEILAKQITAFSNSF</sequence>
<proteinExistence type="predicted"/>
<dbReference type="Pfam" id="PF05635">
    <property type="entry name" value="23S_rRNA_IVP"/>
    <property type="match status" value="1"/>
</dbReference>
<dbReference type="PANTHER" id="PTHR38471">
    <property type="entry name" value="FOUR HELIX BUNDLE PROTEIN"/>
    <property type="match status" value="1"/>
</dbReference>
<reference evidence="2" key="1">
    <citation type="submission" date="2017-09" db="EMBL/GenBank/DDBJ databases">
        <title>Depth-based differentiation of microbial function through sediment-hosted aquifers and enrichment of novel symbionts in the deep terrestrial subsurface.</title>
        <authorList>
            <person name="Probst A.J."/>
            <person name="Ladd B."/>
            <person name="Jarett J.K."/>
            <person name="Geller-Mcgrath D.E."/>
            <person name="Sieber C.M.K."/>
            <person name="Emerson J.B."/>
            <person name="Anantharaman K."/>
            <person name="Thomas B.C."/>
            <person name="Malmstrom R."/>
            <person name="Stieglmeier M."/>
            <person name="Klingl A."/>
            <person name="Woyke T."/>
            <person name="Ryan C.M."/>
            <person name="Banfield J.F."/>
        </authorList>
    </citation>
    <scope>NUCLEOTIDE SEQUENCE [LARGE SCALE GENOMIC DNA]</scope>
</reference>
<dbReference type="AlphaFoldDB" id="A0A2M6YV17"/>
<name>A0A2M6YV17_9BACT</name>
<comment type="caution">
    <text evidence="1">The sequence shown here is derived from an EMBL/GenBank/DDBJ whole genome shotgun (WGS) entry which is preliminary data.</text>
</comment>
<dbReference type="EMBL" id="PEWY01000043">
    <property type="protein sequence ID" value="PIU37315.1"/>
    <property type="molecule type" value="Genomic_DNA"/>
</dbReference>
<organism evidence="1 2">
    <name type="scientific">Candidatus Roizmanbacteria bacterium CG07_land_8_20_14_0_80_34_15</name>
    <dbReference type="NCBI Taxonomy" id="1974849"/>
    <lineage>
        <taxon>Bacteria</taxon>
        <taxon>Candidatus Roizmaniibacteriota</taxon>
    </lineage>
</organism>
<protein>
    <submittedName>
        <fullName evidence="1">Four helix bundle protein</fullName>
    </submittedName>
</protein>
<dbReference type="Proteomes" id="UP000230184">
    <property type="component" value="Unassembled WGS sequence"/>
</dbReference>
<accession>A0A2M6YV17</accession>
<dbReference type="CDD" id="cd16377">
    <property type="entry name" value="23S_rRNA_IVP_like"/>
    <property type="match status" value="1"/>
</dbReference>
<dbReference type="InterPro" id="IPR036583">
    <property type="entry name" value="23S_rRNA_IVS_sf"/>
</dbReference>
<gene>
    <name evidence="1" type="ORF">COT02_01520</name>
</gene>